<dbReference type="EMBL" id="DF238840">
    <property type="protein sequence ID" value="GAF24729.1"/>
    <property type="molecule type" value="Genomic_DNA"/>
</dbReference>
<dbReference type="Pfam" id="PF13513">
    <property type="entry name" value="HEAT_EZ"/>
    <property type="match status" value="1"/>
</dbReference>
<accession>A0A0S6UB52</accession>
<dbReference type="InterPro" id="IPR011989">
    <property type="entry name" value="ARM-like"/>
</dbReference>
<dbReference type="InterPro" id="IPR004155">
    <property type="entry name" value="PBS_lyase_HEAT"/>
</dbReference>
<dbReference type="AlphaFoldDB" id="A0A0S6UB52"/>
<evidence type="ECO:0000313" key="2">
    <source>
        <dbReference type="EMBL" id="GAF24729.1"/>
    </source>
</evidence>
<sequence>MNKKRSRKQFPMENKKKLREHHPIKQTPVREPVSKPLCPFCGLPIAKPRELATHRPGEMPVGSCSCGAVYACDVTGHNLGAAFIEALVFGCNQDWDLAWGLLPEEDYLERLVEHYDYDSHLIVPEGVYEGRRVTGALYFVRLQADIREVTGPGVQRKLREAATPAADRPGDRHPAGARKYSKREITQLVKEYHLETLVDIARQDRRVLGDLQRLLCSGDALLRLQAADILGRTAAVYATGAPEIIANLLQRLLASVSDPGAASWGAVDAMGEIIANAPATFAGYIPQLYPFLEDKTLRPRVLRALGRIARVKPGLLQRAALHFLTFLRDPNPETRGYAAWLLGNLRTEAAREDLKGLLDDRQVVAVYHNGAIDEKTVGELAAAALDRLAGA</sequence>
<protein>
    <submittedName>
        <fullName evidence="2">FOG: HEAT repeat</fullName>
    </submittedName>
</protein>
<feature type="region of interest" description="Disordered" evidence="1">
    <location>
        <begin position="1"/>
        <end position="24"/>
    </location>
</feature>
<dbReference type="InterPro" id="IPR054701">
    <property type="entry name" value="DVU0298-like"/>
</dbReference>
<dbReference type="SUPFAM" id="SSF48371">
    <property type="entry name" value="ARM repeat"/>
    <property type="match status" value="1"/>
</dbReference>
<feature type="region of interest" description="Disordered" evidence="1">
    <location>
        <begin position="158"/>
        <end position="177"/>
    </location>
</feature>
<dbReference type="SMART" id="SM00567">
    <property type="entry name" value="EZ_HEAT"/>
    <property type="match status" value="2"/>
</dbReference>
<dbReference type="InterPro" id="IPR016024">
    <property type="entry name" value="ARM-type_fold"/>
</dbReference>
<dbReference type="Proteomes" id="UP000063718">
    <property type="component" value="Unassembled WGS sequence"/>
</dbReference>
<reference evidence="2" key="1">
    <citation type="journal article" date="2014" name="Gene">
        <title>Genome-guided analysis of transformation efficiency and carbon dioxide assimilation by Moorella thermoacetica Y72.</title>
        <authorList>
            <person name="Tsukahara K."/>
            <person name="Kita A."/>
            <person name="Nakashimada Y."/>
            <person name="Hoshino T."/>
            <person name="Murakami K."/>
        </authorList>
    </citation>
    <scope>NUCLEOTIDE SEQUENCE [LARGE SCALE GENOMIC DNA]</scope>
    <source>
        <strain evidence="2">Y72</strain>
    </source>
</reference>
<dbReference type="Gene3D" id="1.25.10.10">
    <property type="entry name" value="Leucine-rich Repeat Variant"/>
    <property type="match status" value="1"/>
</dbReference>
<proteinExistence type="predicted"/>
<dbReference type="NCBIfam" id="NF045662">
    <property type="entry name" value="DVU0298_fam"/>
    <property type="match status" value="1"/>
</dbReference>
<organism evidence="2">
    <name type="scientific">Moorella thermoacetica Y72</name>
    <dbReference type="NCBI Taxonomy" id="1325331"/>
    <lineage>
        <taxon>Bacteria</taxon>
        <taxon>Bacillati</taxon>
        <taxon>Bacillota</taxon>
        <taxon>Clostridia</taxon>
        <taxon>Neomoorellales</taxon>
        <taxon>Neomoorellaceae</taxon>
        <taxon>Neomoorella</taxon>
    </lineage>
</organism>
<name>A0A0S6UB52_NEOTH</name>
<gene>
    <name evidence="2" type="ORF">MTY_0057</name>
</gene>
<evidence type="ECO:0000256" key="1">
    <source>
        <dbReference type="SAM" id="MobiDB-lite"/>
    </source>
</evidence>